<dbReference type="SUPFAM" id="SSF53335">
    <property type="entry name" value="S-adenosyl-L-methionine-dependent methyltransferases"/>
    <property type="match status" value="1"/>
</dbReference>
<dbReference type="GO" id="GO:0009007">
    <property type="term" value="F:site-specific DNA-methyltransferase (adenine-specific) activity"/>
    <property type="evidence" value="ECO:0007669"/>
    <property type="project" value="UniProtKB-EC"/>
</dbReference>
<keyword evidence="2" id="KW-0489">Methyltransferase</keyword>
<protein>
    <recommendedName>
        <fullName evidence="1">site-specific DNA-methyltransferase (adenine-specific)</fullName>
        <ecNumber evidence="1">2.1.1.72</ecNumber>
    </recommendedName>
</protein>
<organism evidence="8 9">
    <name type="scientific">Ferrithrix thermotolerans DSM 19514</name>
    <dbReference type="NCBI Taxonomy" id="1121881"/>
    <lineage>
        <taxon>Bacteria</taxon>
        <taxon>Bacillati</taxon>
        <taxon>Actinomycetota</taxon>
        <taxon>Acidimicrobiia</taxon>
        <taxon>Acidimicrobiales</taxon>
        <taxon>Acidimicrobiaceae</taxon>
        <taxon>Ferrithrix</taxon>
    </lineage>
</organism>
<keyword evidence="9" id="KW-1185">Reference proteome</keyword>
<dbReference type="InterPro" id="IPR029063">
    <property type="entry name" value="SAM-dependent_MTases_sf"/>
</dbReference>
<dbReference type="EMBL" id="FQUL01000024">
    <property type="protein sequence ID" value="SHE79160.1"/>
    <property type="molecule type" value="Genomic_DNA"/>
</dbReference>
<evidence type="ECO:0000256" key="5">
    <source>
        <dbReference type="ARBA" id="ARBA00023125"/>
    </source>
</evidence>
<dbReference type="GO" id="GO:0009307">
    <property type="term" value="P:DNA restriction-modification system"/>
    <property type="evidence" value="ECO:0007669"/>
    <property type="project" value="UniProtKB-KW"/>
</dbReference>
<dbReference type="EC" id="2.1.1.72" evidence="1"/>
<dbReference type="InterPro" id="IPR050953">
    <property type="entry name" value="N4_N6_ade-DNA_methylase"/>
</dbReference>
<dbReference type="Gene3D" id="3.40.50.150">
    <property type="entry name" value="Vaccinia Virus protein VP39"/>
    <property type="match status" value="1"/>
</dbReference>
<dbReference type="GO" id="GO:0003677">
    <property type="term" value="F:DNA binding"/>
    <property type="evidence" value="ECO:0007669"/>
    <property type="project" value="UniProtKB-KW"/>
</dbReference>
<reference evidence="9" key="1">
    <citation type="submission" date="2016-11" db="EMBL/GenBank/DDBJ databases">
        <authorList>
            <person name="Varghese N."/>
            <person name="Submissions S."/>
        </authorList>
    </citation>
    <scope>NUCLEOTIDE SEQUENCE [LARGE SCALE GENOMIC DNA]</scope>
    <source>
        <strain evidence="9">DSM 19514</strain>
    </source>
</reference>
<accession>A0A1M4WDC9</accession>
<keyword evidence="3" id="KW-0808">Transferase</keyword>
<evidence type="ECO:0000256" key="1">
    <source>
        <dbReference type="ARBA" id="ARBA00011900"/>
    </source>
</evidence>
<keyword evidence="5" id="KW-0238">DNA-binding</keyword>
<evidence type="ECO:0000256" key="4">
    <source>
        <dbReference type="ARBA" id="ARBA00022747"/>
    </source>
</evidence>
<evidence type="ECO:0000256" key="6">
    <source>
        <dbReference type="ARBA" id="ARBA00047942"/>
    </source>
</evidence>
<dbReference type="AlphaFoldDB" id="A0A1M4WDC9"/>
<evidence type="ECO:0000256" key="3">
    <source>
        <dbReference type="ARBA" id="ARBA00022679"/>
    </source>
</evidence>
<keyword evidence="4" id="KW-0680">Restriction system</keyword>
<dbReference type="STRING" id="1121881.SAMN02745225_01636"/>
<feature type="compositionally biased region" description="Basic and acidic residues" evidence="7">
    <location>
        <begin position="8"/>
        <end position="27"/>
    </location>
</feature>
<sequence length="302" mass="33930">MTSLNRSVRADTKNMVEGAKSHLRNESIRGASAPRGKLMSAPKWCSATRSADCENDPDAGWVYETDSNIAWHESAKLVELTGDAILAPLEAQFGQVRSRQRVRELAEVFTHQREVDAMLDMIPDAFTELDVTFLEPTCGSGNFLVEILRRKLQMVKKAECVSQEHYEHRLLRALASIYGVDISIDNVTEARARMAHTVLSHYQSDANTIEPTTGFLNAAALILGDNIVLGDSINKADEIELCEWRPYSAGRFQRVWSCALVPEHARSLFWQERVQDVEPIHYSELFAAATPPKTKSRTRTKK</sequence>
<feature type="region of interest" description="Disordered" evidence="7">
    <location>
        <begin position="1"/>
        <end position="34"/>
    </location>
</feature>
<comment type="catalytic activity">
    <reaction evidence="6">
        <text>a 2'-deoxyadenosine in DNA + S-adenosyl-L-methionine = an N(6)-methyl-2'-deoxyadenosine in DNA + S-adenosyl-L-homocysteine + H(+)</text>
        <dbReference type="Rhea" id="RHEA:15197"/>
        <dbReference type="Rhea" id="RHEA-COMP:12418"/>
        <dbReference type="Rhea" id="RHEA-COMP:12419"/>
        <dbReference type="ChEBI" id="CHEBI:15378"/>
        <dbReference type="ChEBI" id="CHEBI:57856"/>
        <dbReference type="ChEBI" id="CHEBI:59789"/>
        <dbReference type="ChEBI" id="CHEBI:90615"/>
        <dbReference type="ChEBI" id="CHEBI:90616"/>
        <dbReference type="EC" id="2.1.1.72"/>
    </reaction>
</comment>
<dbReference type="PANTHER" id="PTHR33841">
    <property type="entry name" value="DNA METHYLTRANSFERASE YEEA-RELATED"/>
    <property type="match status" value="1"/>
</dbReference>
<evidence type="ECO:0000256" key="7">
    <source>
        <dbReference type="SAM" id="MobiDB-lite"/>
    </source>
</evidence>
<dbReference type="Proteomes" id="UP000184295">
    <property type="component" value="Unassembled WGS sequence"/>
</dbReference>
<evidence type="ECO:0000256" key="2">
    <source>
        <dbReference type="ARBA" id="ARBA00022603"/>
    </source>
</evidence>
<proteinExistence type="predicted"/>
<gene>
    <name evidence="8" type="ORF">SAMN02745225_01636</name>
</gene>
<evidence type="ECO:0000313" key="9">
    <source>
        <dbReference type="Proteomes" id="UP000184295"/>
    </source>
</evidence>
<name>A0A1M4WDC9_9ACTN</name>
<evidence type="ECO:0000313" key="8">
    <source>
        <dbReference type="EMBL" id="SHE79160.1"/>
    </source>
</evidence>
<dbReference type="GO" id="GO:0032259">
    <property type="term" value="P:methylation"/>
    <property type="evidence" value="ECO:0007669"/>
    <property type="project" value="UniProtKB-KW"/>
</dbReference>
<dbReference type="PANTHER" id="PTHR33841:SF6">
    <property type="entry name" value="TYPE II METHYLTRANSFERASE M.HINDII"/>
    <property type="match status" value="1"/>
</dbReference>